<keyword evidence="1" id="KW-0175">Coiled coil</keyword>
<organism evidence="2 3">
    <name type="scientific">Helicobacter pylori 83</name>
    <dbReference type="NCBI Taxonomy" id="585538"/>
    <lineage>
        <taxon>Bacteria</taxon>
        <taxon>Pseudomonadati</taxon>
        <taxon>Campylobacterota</taxon>
        <taxon>Epsilonproteobacteria</taxon>
        <taxon>Campylobacterales</taxon>
        <taxon>Helicobacteraceae</taxon>
        <taxon>Helicobacter</taxon>
    </lineage>
</organism>
<feature type="coiled-coil region" evidence="1">
    <location>
        <begin position="12"/>
        <end position="113"/>
    </location>
</feature>
<dbReference type="Proteomes" id="UP000008459">
    <property type="component" value="Chromosome"/>
</dbReference>
<dbReference type="KEGG" id="hpx:HMPREF0462_0071"/>
<evidence type="ECO:0008006" key="4">
    <source>
        <dbReference type="Google" id="ProtNLM"/>
    </source>
</evidence>
<dbReference type="HOGENOM" id="CLU_090293_1_0_7"/>
<dbReference type="AlphaFoldDB" id="F4D304"/>
<evidence type="ECO:0000313" key="3">
    <source>
        <dbReference type="Proteomes" id="UP000008459"/>
    </source>
</evidence>
<protein>
    <recommendedName>
        <fullName evidence="4">M protein repeat protein</fullName>
    </recommendedName>
</protein>
<dbReference type="EMBL" id="CP002605">
    <property type="protein sequence ID" value="AEE69676.1"/>
    <property type="molecule type" value="Genomic_DNA"/>
</dbReference>
<reference evidence="2 3" key="1">
    <citation type="submission" date="2011-03" db="EMBL/GenBank/DDBJ databases">
        <authorList>
            <person name="Muzny D."/>
            <person name="Qin X."/>
            <person name="Deng J."/>
            <person name="Jiang H."/>
            <person name="Liu Y."/>
            <person name="Qu J."/>
            <person name="Song X.-Z."/>
            <person name="Zhang L."/>
            <person name="Thornton R."/>
            <person name="Coyle M."/>
            <person name="Francisco L."/>
            <person name="Jackson L."/>
            <person name="Javaid M."/>
            <person name="Korchina V."/>
            <person name="Kovar C."/>
            <person name="Mata R."/>
            <person name="Mathew T."/>
            <person name="Ngo R."/>
            <person name="Nguyen L."/>
            <person name="Nguyen N."/>
            <person name="Okwuonu G."/>
            <person name="Ongeri F."/>
            <person name="Pham C."/>
            <person name="Simmons D."/>
            <person name="Wilczek-Boney K."/>
            <person name="Hale W."/>
            <person name="Jakkamsetti A."/>
            <person name="Pham P."/>
            <person name="Ruth R."/>
            <person name="San Lucas F."/>
            <person name="Warren J."/>
            <person name="Zhang J."/>
            <person name="Zhao Z."/>
            <person name="Zhou C."/>
            <person name="Zhu D."/>
            <person name="Lee S."/>
            <person name="Bess C."/>
            <person name="Blankenburg K."/>
            <person name="Forbes L."/>
            <person name="Fu Q."/>
            <person name="Gubbala S."/>
            <person name="Hirani K."/>
            <person name="Jayaseelan J.C."/>
            <person name="Lara F."/>
            <person name="Munidasa M."/>
            <person name="Palculict T."/>
            <person name="Patil S."/>
            <person name="Pu L.-L."/>
            <person name="Saada N."/>
            <person name="Tang L."/>
            <person name="Weissenberger G."/>
            <person name="Zhu Y."/>
            <person name="Hemphill L."/>
            <person name="Shang Y."/>
            <person name="Youmans B."/>
            <person name="Ayvaz T."/>
            <person name="Ross M."/>
            <person name="Santibanez J."/>
            <person name="Aqrawi P."/>
            <person name="Gross S."/>
            <person name="Joshi V."/>
            <person name="Fowler G."/>
            <person name="Nazareth L."/>
            <person name="Reid J."/>
            <person name="Worley K."/>
            <person name="Petrosino J."/>
            <person name="Highlander S."/>
            <person name="Gibbs R."/>
            <person name="Gibbs R."/>
        </authorList>
    </citation>
    <scope>NUCLEOTIDE SEQUENCE [LARGE SCALE GENOMIC DNA]</scope>
    <source>
        <strain evidence="2 3">83</strain>
    </source>
</reference>
<sequence length="123" mass="14276">MQDVHGSLKELCTNSEKDNQRLADKLKKLESAQKNLANSNNQLLQAREKIAKEKTELERKMAHLKSLEATDKSELDLQNRRFKGAIEDLKRQNRKSEEENIVLKERVDGLKEQLSKLQQPKPQ</sequence>
<gene>
    <name evidence="2" type="ORF">HMPREF0462_0071</name>
</gene>
<evidence type="ECO:0000313" key="2">
    <source>
        <dbReference type="EMBL" id="AEE69676.1"/>
    </source>
</evidence>
<proteinExistence type="predicted"/>
<accession>F4D304</accession>
<evidence type="ECO:0000256" key="1">
    <source>
        <dbReference type="SAM" id="Coils"/>
    </source>
</evidence>
<name>F4D304_HELPX</name>
<dbReference type="PATRIC" id="fig|585538.3.peg.76"/>